<dbReference type="EMBL" id="AZST01000694">
    <property type="protein sequence ID" value="KEP47612.1"/>
    <property type="molecule type" value="Genomic_DNA"/>
</dbReference>
<sequence length="122" mass="13764">NRDCVRQVGCQARLVCLPQYLRFHRCYLGRSRQRLCQAVCVPPPPGQARLGAQPPAVAHRQADCSDQDLGTLSVRVTQGETRRSKQTGGDGQFRLGSQMFCFCFVLTHFVNEQTNKWIDDLP</sequence>
<evidence type="ECO:0000313" key="1">
    <source>
        <dbReference type="EMBL" id="KEP47612.1"/>
    </source>
</evidence>
<organism evidence="1 2">
    <name type="scientific">Rhizoctonia solani 123E</name>
    <dbReference type="NCBI Taxonomy" id="1423351"/>
    <lineage>
        <taxon>Eukaryota</taxon>
        <taxon>Fungi</taxon>
        <taxon>Dikarya</taxon>
        <taxon>Basidiomycota</taxon>
        <taxon>Agaricomycotina</taxon>
        <taxon>Agaricomycetes</taxon>
        <taxon>Cantharellales</taxon>
        <taxon>Ceratobasidiaceae</taxon>
        <taxon>Rhizoctonia</taxon>
    </lineage>
</organism>
<feature type="non-terminal residue" evidence="1">
    <location>
        <position position="1"/>
    </location>
</feature>
<gene>
    <name evidence="1" type="ORF">V565_149540</name>
</gene>
<proteinExistence type="predicted"/>
<dbReference type="HOGENOM" id="CLU_2032229_0_0_1"/>
<evidence type="ECO:0000313" key="2">
    <source>
        <dbReference type="Proteomes" id="UP000027456"/>
    </source>
</evidence>
<dbReference type="Proteomes" id="UP000027456">
    <property type="component" value="Unassembled WGS sequence"/>
</dbReference>
<name>A0A074SC60_9AGAM</name>
<protein>
    <submittedName>
        <fullName evidence="1">Uncharacterized protein</fullName>
    </submittedName>
</protein>
<keyword evidence="2" id="KW-1185">Reference proteome</keyword>
<comment type="caution">
    <text evidence="1">The sequence shown here is derived from an EMBL/GenBank/DDBJ whole genome shotgun (WGS) entry which is preliminary data.</text>
</comment>
<reference evidence="1 2" key="1">
    <citation type="submission" date="2013-12" db="EMBL/GenBank/DDBJ databases">
        <authorList>
            <person name="Cubeta M."/>
            <person name="Pakala S."/>
            <person name="Fedorova N."/>
            <person name="Thomas E."/>
            <person name="Dean R."/>
            <person name="Jabaji S."/>
            <person name="Neate S."/>
            <person name="Toda T."/>
            <person name="Tavantzis S."/>
            <person name="Vilgalys R."/>
            <person name="Bharathan N."/>
            <person name="Pakala S."/>
            <person name="Losada L.S."/>
            <person name="Zafar N."/>
            <person name="Nierman W."/>
        </authorList>
    </citation>
    <scope>NUCLEOTIDE SEQUENCE [LARGE SCALE GENOMIC DNA]</scope>
    <source>
        <strain evidence="1 2">123E</strain>
    </source>
</reference>
<accession>A0A074SC60</accession>
<dbReference type="AlphaFoldDB" id="A0A074SC60"/>